<reference evidence="1" key="1">
    <citation type="journal article" date="2021" name="Proc. Natl. Acad. Sci. U.S.A.">
        <title>Three genomes in the algal genus Volvox reveal the fate of a haploid sex-determining region after a transition to homothallism.</title>
        <authorList>
            <person name="Yamamoto K."/>
            <person name="Hamaji T."/>
            <person name="Kawai-Toyooka H."/>
            <person name="Matsuzaki R."/>
            <person name="Takahashi F."/>
            <person name="Nishimura Y."/>
            <person name="Kawachi M."/>
            <person name="Noguchi H."/>
            <person name="Minakuchi Y."/>
            <person name="Umen J.G."/>
            <person name="Toyoda A."/>
            <person name="Nozaki H."/>
        </authorList>
    </citation>
    <scope>NUCLEOTIDE SEQUENCE</scope>
    <source>
        <strain evidence="1">NIES-3786</strain>
    </source>
</reference>
<dbReference type="AlphaFoldDB" id="A0A8J4CTZ8"/>
<name>A0A8J4CTZ8_9CHLO</name>
<protein>
    <submittedName>
        <fullName evidence="1">Uncharacterized protein</fullName>
    </submittedName>
</protein>
<proteinExistence type="predicted"/>
<sequence>CSNAAVMSAIYNISDGGVGLGTTIIKKYSFYWCQVDHFIDNIYQQRSSTPCKNKTQSQCQPERQPHTCVLALLSFPQGMSGSDAAGVLSLHPCGPDCSVSEAVARDHANPVRARTRCATASAEAMTWSRGLYGIDRLHLLRWRCC</sequence>
<gene>
    <name evidence="1" type="ORF">Vretifemale_14882</name>
</gene>
<feature type="non-terminal residue" evidence="1">
    <location>
        <position position="1"/>
    </location>
</feature>
<organism evidence="1 2">
    <name type="scientific">Volvox reticuliferus</name>
    <dbReference type="NCBI Taxonomy" id="1737510"/>
    <lineage>
        <taxon>Eukaryota</taxon>
        <taxon>Viridiplantae</taxon>
        <taxon>Chlorophyta</taxon>
        <taxon>core chlorophytes</taxon>
        <taxon>Chlorophyceae</taxon>
        <taxon>CS clade</taxon>
        <taxon>Chlamydomonadales</taxon>
        <taxon>Volvocaceae</taxon>
        <taxon>Volvox</taxon>
    </lineage>
</organism>
<evidence type="ECO:0000313" key="2">
    <source>
        <dbReference type="Proteomes" id="UP000747110"/>
    </source>
</evidence>
<comment type="caution">
    <text evidence="1">The sequence shown here is derived from an EMBL/GenBank/DDBJ whole genome shotgun (WGS) entry which is preliminary data.</text>
</comment>
<accession>A0A8J4CTZ8</accession>
<evidence type="ECO:0000313" key="1">
    <source>
        <dbReference type="EMBL" id="GIL86611.1"/>
    </source>
</evidence>
<dbReference type="EMBL" id="BNCP01000036">
    <property type="protein sequence ID" value="GIL86611.1"/>
    <property type="molecule type" value="Genomic_DNA"/>
</dbReference>
<keyword evidence="2" id="KW-1185">Reference proteome</keyword>
<dbReference type="Proteomes" id="UP000747110">
    <property type="component" value="Unassembled WGS sequence"/>
</dbReference>